<reference evidence="2" key="1">
    <citation type="submission" date="2019-09" db="EMBL/GenBank/DDBJ databases">
        <title>Characterization of Mobilized Colistin Resistance Gene mcr-9 Carrying Colisitin Resistant Salmonella enterica serotype Senftenberg ST14.</title>
        <authorList>
            <person name="Cha M.-H."/>
            <person name="Woo G.-J."/>
        </authorList>
    </citation>
    <scope>NUCLEOTIDE SEQUENCE</scope>
    <source>
        <strain evidence="2">KUFSE-SAL0043</strain>
    </source>
</reference>
<sequence length="235" mass="25230">MAQTLVQLLLLFLLRVVLLAVNPVTGERKPCLDDKACNPPGVDGPGLPGICDKTAFIKGHPPPEGLCLSLISPTNLYELATSNYLAGGGSGFRVLQRNTTQVDTKVQQLVSRASDSRTRPDVETARASRHVDDAGRGAAVTSAAVARAVGARGRHRTGRASVACACVGREGERRGVRGSHEEVSVRVGVRADRDACGTPKTHLDLRRRRRPGRARVHHPVTMRQRLTAAKDNESN</sequence>
<organism evidence="2">
    <name type="scientific">Salmonella enterica subsp. enterica serovar Dessau</name>
    <dbReference type="NCBI Taxonomy" id="2564349"/>
    <lineage>
        <taxon>Bacteria</taxon>
        <taxon>Pseudomonadati</taxon>
        <taxon>Pseudomonadota</taxon>
        <taxon>Gammaproteobacteria</taxon>
        <taxon>Enterobacterales</taxon>
        <taxon>Enterobacteriaceae</taxon>
        <taxon>Salmonella</taxon>
    </lineage>
</organism>
<dbReference type="EMBL" id="CP043765">
    <property type="protein sequence ID" value="QUS47074.1"/>
    <property type="molecule type" value="Genomic_DNA"/>
</dbReference>
<protein>
    <submittedName>
        <fullName evidence="2">Uncharacterized protein</fullName>
    </submittedName>
</protein>
<evidence type="ECO:0000313" key="2">
    <source>
        <dbReference type="EMBL" id="QUS47074.1"/>
    </source>
</evidence>
<feature type="compositionally biased region" description="Basic and acidic residues" evidence="1">
    <location>
        <begin position="114"/>
        <end position="135"/>
    </location>
</feature>
<name>A0A8E5IMK8_SALET</name>
<feature type="region of interest" description="Disordered" evidence="1">
    <location>
        <begin position="110"/>
        <end position="135"/>
    </location>
</feature>
<evidence type="ECO:0000256" key="1">
    <source>
        <dbReference type="SAM" id="MobiDB-lite"/>
    </source>
</evidence>
<dbReference type="AlphaFoldDB" id="A0A8E5IMK8"/>
<accession>A0A8E5IMK8</accession>
<gene>
    <name evidence="2" type="ORF">F1331_25760</name>
</gene>
<proteinExistence type="predicted"/>
<dbReference type="RefSeq" id="WP_219827619.1">
    <property type="nucleotide sequence ID" value="NZ_CP043765.1"/>
</dbReference>